<keyword evidence="8" id="KW-1185">Reference proteome</keyword>
<dbReference type="EMBL" id="JBHUGI010000024">
    <property type="protein sequence ID" value="MFD1928230.1"/>
    <property type="molecule type" value="Genomic_DNA"/>
</dbReference>
<proteinExistence type="predicted"/>
<feature type="domain" description="ABC-type glycine betaine transport system substrate-binding" evidence="6">
    <location>
        <begin position="44"/>
        <end position="186"/>
    </location>
</feature>
<evidence type="ECO:0000256" key="5">
    <source>
        <dbReference type="SAM" id="SignalP"/>
    </source>
</evidence>
<accession>A0ABW4SGV1</accession>
<evidence type="ECO:0000256" key="4">
    <source>
        <dbReference type="ARBA" id="ARBA00023136"/>
    </source>
</evidence>
<dbReference type="PANTHER" id="PTHR47737:SF1">
    <property type="entry name" value="GLYCINE BETAINE_PROLINE BETAINE TRANSPORT SYSTEM PERMEASE PROTEIN PROW"/>
    <property type="match status" value="1"/>
</dbReference>
<dbReference type="PANTHER" id="PTHR47737">
    <property type="entry name" value="GLYCINE BETAINE/PROLINE BETAINE TRANSPORT SYSTEM PERMEASE PROTEIN PROW"/>
    <property type="match status" value="1"/>
</dbReference>
<dbReference type="Gene3D" id="3.10.105.10">
    <property type="entry name" value="Dipeptide-binding Protein, Domain 3"/>
    <property type="match status" value="1"/>
</dbReference>
<feature type="domain" description="ABC-type glycine betaine transport system substrate-binding" evidence="6">
    <location>
        <begin position="205"/>
        <end position="305"/>
    </location>
</feature>
<keyword evidence="2" id="KW-0813">Transport</keyword>
<evidence type="ECO:0000256" key="2">
    <source>
        <dbReference type="ARBA" id="ARBA00022448"/>
    </source>
</evidence>
<comment type="subcellular location">
    <subcellularLocation>
        <location evidence="1">Cell membrane</location>
    </subcellularLocation>
</comment>
<dbReference type="PROSITE" id="PS51257">
    <property type="entry name" value="PROKAR_LIPOPROTEIN"/>
    <property type="match status" value="1"/>
</dbReference>
<organism evidence="7 8">
    <name type="scientific">Sporosarcina siberiensis</name>
    <dbReference type="NCBI Taxonomy" id="1365606"/>
    <lineage>
        <taxon>Bacteria</taxon>
        <taxon>Bacillati</taxon>
        <taxon>Bacillota</taxon>
        <taxon>Bacilli</taxon>
        <taxon>Bacillales</taxon>
        <taxon>Caryophanaceae</taxon>
        <taxon>Sporosarcina</taxon>
    </lineage>
</organism>
<feature type="signal peptide" evidence="5">
    <location>
        <begin position="1"/>
        <end position="21"/>
    </location>
</feature>
<keyword evidence="3" id="KW-1003">Cell membrane</keyword>
<gene>
    <name evidence="7" type="ORF">ACFSFY_09180</name>
</gene>
<dbReference type="RefSeq" id="WP_381537383.1">
    <property type="nucleotide sequence ID" value="NZ_JBHUGI010000024.1"/>
</dbReference>
<feature type="chain" id="PRO_5046126184" evidence="5">
    <location>
        <begin position="22"/>
        <end position="305"/>
    </location>
</feature>
<dbReference type="Pfam" id="PF04069">
    <property type="entry name" value="OpuAC"/>
    <property type="match status" value="2"/>
</dbReference>
<dbReference type="SUPFAM" id="SSF53850">
    <property type="entry name" value="Periplasmic binding protein-like II"/>
    <property type="match status" value="2"/>
</dbReference>
<dbReference type="InterPro" id="IPR007210">
    <property type="entry name" value="ABC_Gly_betaine_transp_sub-bd"/>
</dbReference>
<comment type="caution">
    <text evidence="7">The sequence shown here is derived from an EMBL/GenBank/DDBJ whole genome shotgun (WGS) entry which is preliminary data.</text>
</comment>
<evidence type="ECO:0000256" key="1">
    <source>
        <dbReference type="ARBA" id="ARBA00004236"/>
    </source>
</evidence>
<evidence type="ECO:0000259" key="6">
    <source>
        <dbReference type="Pfam" id="PF04069"/>
    </source>
</evidence>
<keyword evidence="5" id="KW-0732">Signal</keyword>
<evidence type="ECO:0000313" key="7">
    <source>
        <dbReference type="EMBL" id="MFD1928230.1"/>
    </source>
</evidence>
<dbReference type="Gene3D" id="3.40.190.100">
    <property type="entry name" value="Glycine betaine-binding periplasmic protein, domain 2"/>
    <property type="match status" value="1"/>
</dbReference>
<dbReference type="Proteomes" id="UP001597218">
    <property type="component" value="Unassembled WGS sequence"/>
</dbReference>
<evidence type="ECO:0000256" key="3">
    <source>
        <dbReference type="ARBA" id="ARBA00022475"/>
    </source>
</evidence>
<keyword evidence="4" id="KW-0472">Membrane</keyword>
<sequence length="305" mass="33434">MKLTKKVLGLSAVALLAVGLAACGNDKEDNKDTDENSTGDKSEAVGETVDYKITGIDPGAGIMEATDRAIEDYDLDEWSVVTGSGAAMTAALKKAYDKEEPIIITGWSPHWKFAKYDLKYLEDPEGSYGGSEELHTITRLGLEDDFPEAHAMLQNFNWLEEDMAEVMIEVIDGEKPEVAAQNWIDKNEEKVTEWTDGIDKVDGDEIKFVYVSWDSAVASTNVVALVLEDLGYEVEMLQVEAGPMWAAIADGSADVLLAGWLPITHGTYAEKFEGKYEDIGTSMVDVKIGLVVPTYMDIDSIEDLK</sequence>
<name>A0ABW4SGV1_9BACL</name>
<protein>
    <submittedName>
        <fullName evidence="7">Glycine betaine ABC transporter substrate-binding protein</fullName>
    </submittedName>
</protein>
<reference evidence="8" key="1">
    <citation type="journal article" date="2019" name="Int. J. Syst. Evol. Microbiol.">
        <title>The Global Catalogue of Microorganisms (GCM) 10K type strain sequencing project: providing services to taxonomists for standard genome sequencing and annotation.</title>
        <authorList>
            <consortium name="The Broad Institute Genomics Platform"/>
            <consortium name="The Broad Institute Genome Sequencing Center for Infectious Disease"/>
            <person name="Wu L."/>
            <person name="Ma J."/>
        </authorList>
    </citation>
    <scope>NUCLEOTIDE SEQUENCE [LARGE SCALE GENOMIC DNA]</scope>
    <source>
        <strain evidence="8">CGMCC 4.7177</strain>
    </source>
</reference>
<evidence type="ECO:0000313" key="8">
    <source>
        <dbReference type="Proteomes" id="UP001597218"/>
    </source>
</evidence>